<name>A0A9N9SBN9_PHACE</name>
<evidence type="ECO:0000256" key="6">
    <source>
        <dbReference type="ARBA" id="ARBA00023163"/>
    </source>
</evidence>
<dbReference type="GO" id="GO:0003677">
    <property type="term" value="F:DNA binding"/>
    <property type="evidence" value="ECO:0007669"/>
    <property type="project" value="InterPro"/>
</dbReference>
<feature type="region of interest" description="Disordered" evidence="9">
    <location>
        <begin position="526"/>
        <end position="558"/>
    </location>
</feature>
<keyword evidence="7" id="KW-0539">Nucleus</keyword>
<organism evidence="11 12">
    <name type="scientific">Phaedon cochleariae</name>
    <name type="common">Mustard beetle</name>
    <dbReference type="NCBI Taxonomy" id="80249"/>
    <lineage>
        <taxon>Eukaryota</taxon>
        <taxon>Metazoa</taxon>
        <taxon>Ecdysozoa</taxon>
        <taxon>Arthropoda</taxon>
        <taxon>Hexapoda</taxon>
        <taxon>Insecta</taxon>
        <taxon>Pterygota</taxon>
        <taxon>Neoptera</taxon>
        <taxon>Endopterygota</taxon>
        <taxon>Coleoptera</taxon>
        <taxon>Polyphaga</taxon>
        <taxon>Cucujiformia</taxon>
        <taxon>Chrysomeloidea</taxon>
        <taxon>Chrysomelidae</taxon>
        <taxon>Chrysomelinae</taxon>
        <taxon>Chrysomelini</taxon>
        <taxon>Phaedon</taxon>
    </lineage>
</organism>
<keyword evidence="6" id="KW-0804">Transcription</keyword>
<evidence type="ECO:0000259" key="10">
    <source>
        <dbReference type="PROSITE" id="PS50808"/>
    </source>
</evidence>
<dbReference type="InterPro" id="IPR052035">
    <property type="entry name" value="ZnF_BED_domain_contain"/>
</dbReference>
<evidence type="ECO:0000313" key="11">
    <source>
        <dbReference type="EMBL" id="CAG9817045.1"/>
    </source>
</evidence>
<feature type="domain" description="BED-type" evidence="10">
    <location>
        <begin position="1"/>
        <end position="51"/>
    </location>
</feature>
<accession>A0A9N9SBN9</accession>
<dbReference type="SUPFAM" id="SSF53098">
    <property type="entry name" value="Ribonuclease H-like"/>
    <property type="match status" value="1"/>
</dbReference>
<dbReference type="InterPro" id="IPR003656">
    <property type="entry name" value="Znf_BED"/>
</dbReference>
<evidence type="ECO:0000256" key="8">
    <source>
        <dbReference type="PROSITE-ProRule" id="PRU00027"/>
    </source>
</evidence>
<evidence type="ECO:0000256" key="2">
    <source>
        <dbReference type="ARBA" id="ARBA00022723"/>
    </source>
</evidence>
<keyword evidence="12" id="KW-1185">Reference proteome</keyword>
<sequence>MDTTSVWQHYNKTKDGGVCKLCSRQIKAAGGSTSGLRSHLKSQHEINLLKRGKSIPSSEISGKRDSQPYKEISTITSYFKQIVDDSFPAVIARLTALDGLPFNKFCTSEDLRKLLKVKGYRDIPKSPNTIRKIVLEYSNKMLQEAINELKENKLRGEVFSLTFDEWTSVKNHRFMNINVHTKDAFWNLGLARVHGSMPAEKCVEILNKKLSEFQLGFTNIVSITTDGVSVMKKVGKLLDPHHQLCIAHGIQLAVIKVLYNNKTDLHEANKLRDENIDEDSESDTGNESDSEYSDNEENEIFHDDFEIEYEAGGTIDQALPVPTFLSNIELNGLITKIRKVVKIFRKSPTKNDKILQKHVKEEFNKEYSLILDCKTRWNSLLAMLERFEMLRNCIRKSLIDIKSEINFTEDELELLSSTILALQPVKAAVEQLCCEDANLFIADITLKFMIDELTSQNTVLSIELKEALLDRIKERRTIYSDVLQYLHNPFPEESRGEDYGVFNKTSESSIRNAIVEVIGRIPKQNLEESSENTNSIDLDDSSDSDISDEDNIPLSRVLGPSTSKSVNAALSIKEKLQLAIRKKIDINSTLSIRRQQKPNSVHQCVKTEMQYFRKEGIQGKYLKMAFAALMTTRPTSVESERAFSAAGTICTKIRSRLSDNSIDKLCFLRAFFIKQKKSKQSLEK</sequence>
<dbReference type="Proteomes" id="UP001153737">
    <property type="component" value="Chromosome 15"/>
</dbReference>
<dbReference type="AlphaFoldDB" id="A0A9N9SBN9"/>
<keyword evidence="2" id="KW-0479">Metal-binding</keyword>
<evidence type="ECO:0000256" key="1">
    <source>
        <dbReference type="ARBA" id="ARBA00004123"/>
    </source>
</evidence>
<dbReference type="SMART" id="SM00614">
    <property type="entry name" value="ZnF_BED"/>
    <property type="match status" value="1"/>
</dbReference>
<protein>
    <recommendedName>
        <fullName evidence="10">BED-type domain-containing protein</fullName>
    </recommendedName>
</protein>
<feature type="compositionally biased region" description="Acidic residues" evidence="9">
    <location>
        <begin position="537"/>
        <end position="551"/>
    </location>
</feature>
<evidence type="ECO:0000256" key="4">
    <source>
        <dbReference type="ARBA" id="ARBA00022833"/>
    </source>
</evidence>
<dbReference type="OrthoDB" id="6781356at2759"/>
<dbReference type="GO" id="GO:0009791">
    <property type="term" value="P:post-embryonic development"/>
    <property type="evidence" value="ECO:0007669"/>
    <property type="project" value="UniProtKB-ARBA"/>
</dbReference>
<dbReference type="PANTHER" id="PTHR46481">
    <property type="entry name" value="ZINC FINGER BED DOMAIN-CONTAINING PROTEIN 4"/>
    <property type="match status" value="1"/>
</dbReference>
<dbReference type="PROSITE" id="PS50808">
    <property type="entry name" value="ZF_BED"/>
    <property type="match status" value="1"/>
</dbReference>
<feature type="region of interest" description="Disordered" evidence="9">
    <location>
        <begin position="270"/>
        <end position="296"/>
    </location>
</feature>
<dbReference type="Pfam" id="PF02892">
    <property type="entry name" value="zf-BED"/>
    <property type="match status" value="1"/>
</dbReference>
<keyword evidence="3 8" id="KW-0863">Zinc-finger</keyword>
<evidence type="ECO:0000256" key="3">
    <source>
        <dbReference type="ARBA" id="ARBA00022771"/>
    </source>
</evidence>
<evidence type="ECO:0000256" key="9">
    <source>
        <dbReference type="SAM" id="MobiDB-lite"/>
    </source>
</evidence>
<dbReference type="GO" id="GO:0008270">
    <property type="term" value="F:zinc ion binding"/>
    <property type="evidence" value="ECO:0007669"/>
    <property type="project" value="UniProtKB-KW"/>
</dbReference>
<dbReference type="SUPFAM" id="SSF57667">
    <property type="entry name" value="beta-beta-alpha zinc fingers"/>
    <property type="match status" value="1"/>
</dbReference>
<gene>
    <name evidence="11" type="ORF">PHAECO_LOCUS4947</name>
</gene>
<dbReference type="InterPro" id="IPR036236">
    <property type="entry name" value="Znf_C2H2_sf"/>
</dbReference>
<dbReference type="InterPro" id="IPR012337">
    <property type="entry name" value="RNaseH-like_sf"/>
</dbReference>
<reference evidence="11" key="1">
    <citation type="submission" date="2022-01" db="EMBL/GenBank/DDBJ databases">
        <authorList>
            <person name="King R."/>
        </authorList>
    </citation>
    <scope>NUCLEOTIDE SEQUENCE</scope>
</reference>
<evidence type="ECO:0000256" key="7">
    <source>
        <dbReference type="ARBA" id="ARBA00023242"/>
    </source>
</evidence>
<evidence type="ECO:0000313" key="12">
    <source>
        <dbReference type="Proteomes" id="UP001153737"/>
    </source>
</evidence>
<evidence type="ECO:0000256" key="5">
    <source>
        <dbReference type="ARBA" id="ARBA00023015"/>
    </source>
</evidence>
<dbReference type="GO" id="GO:0005634">
    <property type="term" value="C:nucleus"/>
    <property type="evidence" value="ECO:0007669"/>
    <property type="project" value="UniProtKB-SubCell"/>
</dbReference>
<comment type="subcellular location">
    <subcellularLocation>
        <location evidence="1">Nucleus</location>
    </subcellularLocation>
</comment>
<keyword evidence="5" id="KW-0805">Transcription regulation</keyword>
<keyword evidence="4" id="KW-0862">Zinc</keyword>
<reference evidence="11" key="2">
    <citation type="submission" date="2022-10" db="EMBL/GenBank/DDBJ databases">
        <authorList>
            <consortium name="ENA_rothamsted_submissions"/>
            <consortium name="culmorum"/>
            <person name="King R."/>
        </authorList>
    </citation>
    <scope>NUCLEOTIDE SEQUENCE</scope>
</reference>
<dbReference type="PANTHER" id="PTHR46481:SF10">
    <property type="entry name" value="ZINC FINGER BED DOMAIN-CONTAINING PROTEIN 39"/>
    <property type="match status" value="1"/>
</dbReference>
<dbReference type="EMBL" id="OU896721">
    <property type="protein sequence ID" value="CAG9817045.1"/>
    <property type="molecule type" value="Genomic_DNA"/>
</dbReference>
<feature type="compositionally biased region" description="Acidic residues" evidence="9">
    <location>
        <begin position="275"/>
        <end position="296"/>
    </location>
</feature>
<proteinExistence type="predicted"/>